<dbReference type="PRINTS" id="PR01036">
    <property type="entry name" value="TCRTETB"/>
</dbReference>
<protein>
    <submittedName>
        <fullName evidence="9">EmrB/QacA subfamily drug resistance transporter</fullName>
    </submittedName>
</protein>
<gene>
    <name evidence="9" type="ORF">LX16_1139</name>
</gene>
<accession>A0A562VC26</accession>
<feature type="transmembrane region" description="Helical" evidence="7">
    <location>
        <begin position="481"/>
        <end position="501"/>
    </location>
</feature>
<comment type="caution">
    <text evidence="9">The sequence shown here is derived from an EMBL/GenBank/DDBJ whole genome shotgun (WGS) entry which is preliminary data.</text>
</comment>
<evidence type="ECO:0000256" key="6">
    <source>
        <dbReference type="ARBA" id="ARBA00023136"/>
    </source>
</evidence>
<dbReference type="GO" id="GO:0005886">
    <property type="term" value="C:plasma membrane"/>
    <property type="evidence" value="ECO:0007669"/>
    <property type="project" value="UniProtKB-SubCell"/>
</dbReference>
<dbReference type="EMBL" id="VLLL01000005">
    <property type="protein sequence ID" value="TWJ15434.1"/>
    <property type="molecule type" value="Genomic_DNA"/>
</dbReference>
<dbReference type="InterPro" id="IPR011701">
    <property type="entry name" value="MFS"/>
</dbReference>
<evidence type="ECO:0000313" key="10">
    <source>
        <dbReference type="Proteomes" id="UP000321617"/>
    </source>
</evidence>
<dbReference type="CDD" id="cd17321">
    <property type="entry name" value="MFS_MMR_MDR_like"/>
    <property type="match status" value="1"/>
</dbReference>
<dbReference type="Gene3D" id="1.20.1720.10">
    <property type="entry name" value="Multidrug resistance protein D"/>
    <property type="match status" value="1"/>
</dbReference>
<keyword evidence="3" id="KW-1003">Cell membrane</keyword>
<evidence type="ECO:0000256" key="4">
    <source>
        <dbReference type="ARBA" id="ARBA00022692"/>
    </source>
</evidence>
<feature type="domain" description="Major facilitator superfamily (MFS) profile" evidence="8">
    <location>
        <begin position="50"/>
        <end position="505"/>
    </location>
</feature>
<dbReference type="PANTHER" id="PTHR42718">
    <property type="entry name" value="MAJOR FACILITATOR SUPERFAMILY MULTIDRUG TRANSPORTER MFSC"/>
    <property type="match status" value="1"/>
</dbReference>
<evidence type="ECO:0000256" key="5">
    <source>
        <dbReference type="ARBA" id="ARBA00022989"/>
    </source>
</evidence>
<dbReference type="Gene3D" id="1.20.1250.20">
    <property type="entry name" value="MFS general substrate transporter like domains"/>
    <property type="match status" value="1"/>
</dbReference>
<organism evidence="9 10">
    <name type="scientific">Stackebrandtia albiflava</name>
    <dbReference type="NCBI Taxonomy" id="406432"/>
    <lineage>
        <taxon>Bacteria</taxon>
        <taxon>Bacillati</taxon>
        <taxon>Actinomycetota</taxon>
        <taxon>Actinomycetes</taxon>
        <taxon>Glycomycetales</taxon>
        <taxon>Glycomycetaceae</taxon>
        <taxon>Stackebrandtia</taxon>
    </lineage>
</organism>
<feature type="transmembrane region" description="Helical" evidence="7">
    <location>
        <begin position="88"/>
        <end position="108"/>
    </location>
</feature>
<feature type="transmembrane region" description="Helical" evidence="7">
    <location>
        <begin position="237"/>
        <end position="257"/>
    </location>
</feature>
<feature type="transmembrane region" description="Helical" evidence="7">
    <location>
        <begin position="306"/>
        <end position="327"/>
    </location>
</feature>
<evidence type="ECO:0000256" key="3">
    <source>
        <dbReference type="ARBA" id="ARBA00022475"/>
    </source>
</evidence>
<feature type="transmembrane region" description="Helical" evidence="7">
    <location>
        <begin position="403"/>
        <end position="423"/>
    </location>
</feature>
<feature type="transmembrane region" description="Helical" evidence="7">
    <location>
        <begin position="145"/>
        <end position="163"/>
    </location>
</feature>
<keyword evidence="5 7" id="KW-1133">Transmembrane helix</keyword>
<comment type="subcellular location">
    <subcellularLocation>
        <location evidence="1">Cell membrane</location>
        <topology evidence="1">Multi-pass membrane protein</topology>
    </subcellularLocation>
</comment>
<keyword evidence="6 7" id="KW-0472">Membrane</keyword>
<dbReference type="SUPFAM" id="SSF103473">
    <property type="entry name" value="MFS general substrate transporter"/>
    <property type="match status" value="1"/>
</dbReference>
<keyword evidence="2" id="KW-0813">Transport</keyword>
<feature type="transmembrane region" description="Helical" evidence="7">
    <location>
        <begin position="263"/>
        <end position="285"/>
    </location>
</feature>
<feature type="transmembrane region" description="Helical" evidence="7">
    <location>
        <begin position="372"/>
        <end position="391"/>
    </location>
</feature>
<keyword evidence="10" id="KW-1185">Reference proteome</keyword>
<feature type="transmembrane region" description="Helical" evidence="7">
    <location>
        <begin position="203"/>
        <end position="225"/>
    </location>
</feature>
<dbReference type="InterPro" id="IPR036259">
    <property type="entry name" value="MFS_trans_sf"/>
</dbReference>
<evidence type="ECO:0000313" key="9">
    <source>
        <dbReference type="EMBL" id="TWJ15434.1"/>
    </source>
</evidence>
<dbReference type="NCBIfam" id="TIGR00711">
    <property type="entry name" value="efflux_EmrB"/>
    <property type="match status" value="1"/>
</dbReference>
<dbReference type="PANTHER" id="PTHR42718:SF46">
    <property type="entry name" value="BLR6921 PROTEIN"/>
    <property type="match status" value="1"/>
</dbReference>
<dbReference type="AlphaFoldDB" id="A0A562VC26"/>
<evidence type="ECO:0000256" key="2">
    <source>
        <dbReference type="ARBA" id="ARBA00022448"/>
    </source>
</evidence>
<evidence type="ECO:0000256" key="1">
    <source>
        <dbReference type="ARBA" id="ARBA00004651"/>
    </source>
</evidence>
<dbReference type="InterPro" id="IPR020846">
    <property type="entry name" value="MFS_dom"/>
</dbReference>
<dbReference type="GO" id="GO:0022857">
    <property type="term" value="F:transmembrane transporter activity"/>
    <property type="evidence" value="ECO:0007669"/>
    <property type="project" value="InterPro"/>
</dbReference>
<reference evidence="9 10" key="1">
    <citation type="journal article" date="2013" name="Stand. Genomic Sci.">
        <title>Genomic Encyclopedia of Type Strains, Phase I: The one thousand microbial genomes (KMG-I) project.</title>
        <authorList>
            <person name="Kyrpides N.C."/>
            <person name="Woyke T."/>
            <person name="Eisen J.A."/>
            <person name="Garrity G."/>
            <person name="Lilburn T.G."/>
            <person name="Beck B.J."/>
            <person name="Whitman W.B."/>
            <person name="Hugenholtz P."/>
            <person name="Klenk H.P."/>
        </authorList>
    </citation>
    <scope>NUCLEOTIDE SEQUENCE [LARGE SCALE GENOMIC DNA]</scope>
    <source>
        <strain evidence="9 10">DSM 45044</strain>
    </source>
</reference>
<feature type="transmembrane region" description="Helical" evidence="7">
    <location>
        <begin position="48"/>
        <end position="68"/>
    </location>
</feature>
<dbReference type="InterPro" id="IPR004638">
    <property type="entry name" value="EmrB-like"/>
</dbReference>
<feature type="transmembrane region" description="Helical" evidence="7">
    <location>
        <begin position="175"/>
        <end position="197"/>
    </location>
</feature>
<sequence length="517" mass="53346">MCPLEHESAFFRLHRLEHRMSSGTNRAPLSEGTVMSYFSAAADLRRRWLAVLVLSAAQVMIVLDQNIVNVALPAIRDDLGLSPGNLVWTVNAYVIPFGGLLLLAGRLGDLISRKYVFLAGLALFSAASLWAGSADDQTGLLLARFVQGVGGAVTSAGLLGMVVTSLPEPRHRARAIGVFGFASAGGGALGTVVGGVLTDALSWHWIFFINVPIGVVVGVMAWRLLPVDRGVGVRAGADVVGAVLVTAGVVLGVYALINAESQGWGSAVTLGGGAVSVVLLTGFALRQRFATTPLVPTRVLRSRNVVGANLVQALMVGALFGFMFFTVLHLQQVLGFSPLIAGLAFLPAPAVIAVVSMTVAPRLMHRFGARRTTLTGLPILAAGFVMLAQVSPGLGYEVSVGPAMVVMAFGFGITMPSLMSLAMSDVAAEDSGVTSGLFNTTQQVGGAVGLAVLSTLVGARTEALRAEGVAEAAALAGGYRAAFWLGGGFVAVAWLIAGLLLRAAPAGRESRPVATPA</sequence>
<evidence type="ECO:0000256" key="7">
    <source>
        <dbReference type="SAM" id="Phobius"/>
    </source>
</evidence>
<dbReference type="PROSITE" id="PS50850">
    <property type="entry name" value="MFS"/>
    <property type="match status" value="1"/>
</dbReference>
<name>A0A562VC26_9ACTN</name>
<feature type="transmembrane region" description="Helical" evidence="7">
    <location>
        <begin position="339"/>
        <end position="360"/>
    </location>
</feature>
<feature type="transmembrane region" description="Helical" evidence="7">
    <location>
        <begin position="115"/>
        <end position="133"/>
    </location>
</feature>
<dbReference type="Pfam" id="PF07690">
    <property type="entry name" value="MFS_1"/>
    <property type="match status" value="1"/>
</dbReference>
<keyword evidence="4 7" id="KW-0812">Transmembrane</keyword>
<dbReference type="Proteomes" id="UP000321617">
    <property type="component" value="Unassembled WGS sequence"/>
</dbReference>
<evidence type="ECO:0000259" key="8">
    <source>
        <dbReference type="PROSITE" id="PS50850"/>
    </source>
</evidence>
<proteinExistence type="predicted"/>